<evidence type="ECO:0000256" key="10">
    <source>
        <dbReference type="ARBA" id="ARBA00070061"/>
    </source>
</evidence>
<dbReference type="GO" id="GO:0016835">
    <property type="term" value="F:carbon-oxygen lyase activity"/>
    <property type="evidence" value="ECO:0007669"/>
    <property type="project" value="UniProtKB-UniRule"/>
</dbReference>
<evidence type="ECO:0000256" key="12">
    <source>
        <dbReference type="ARBA" id="ARBA00084049"/>
    </source>
</evidence>
<dbReference type="InterPro" id="IPR040190">
    <property type="entry name" value="MURQ/GCKR"/>
</dbReference>
<comment type="similarity">
    <text evidence="8 13">Belongs to the GCKR-like family. MurNAc-6-P etherase subfamily.</text>
</comment>
<comment type="induction">
    <text evidence="13">Induced by MurNAc 6-phosphate that releases the repressor MurR from the DNA. Repressed by MurR in the absence of MurNAc 6-phosphate.</text>
</comment>
<dbReference type="Gene3D" id="3.40.50.10490">
    <property type="entry name" value="Glucose-6-phosphate isomerase like protein, domain 1"/>
    <property type="match status" value="1"/>
</dbReference>
<keyword evidence="3 13" id="KW-0119">Carbohydrate metabolism</keyword>
<dbReference type="UniPathway" id="UPA00544"/>
<dbReference type="RefSeq" id="WP_092513428.1">
    <property type="nucleotide sequence ID" value="NZ_CAWNQB010000006.1"/>
</dbReference>
<dbReference type="AlphaFoldDB" id="A0A1I3W7Y5"/>
<comment type="pathway">
    <text evidence="4 13">Cell wall biogenesis; peptidoglycan recycling.</text>
</comment>
<dbReference type="GO" id="GO:0046348">
    <property type="term" value="P:amino sugar catabolic process"/>
    <property type="evidence" value="ECO:0007669"/>
    <property type="project" value="InterPro"/>
</dbReference>
<evidence type="ECO:0000256" key="11">
    <source>
        <dbReference type="ARBA" id="ARBA00077905"/>
    </source>
</evidence>
<dbReference type="NCBIfam" id="NF003915">
    <property type="entry name" value="PRK05441.1"/>
    <property type="match status" value="1"/>
</dbReference>
<evidence type="ECO:0000256" key="13">
    <source>
        <dbReference type="HAMAP-Rule" id="MF_00068"/>
    </source>
</evidence>
<dbReference type="CDD" id="cd05007">
    <property type="entry name" value="SIS_Etherase"/>
    <property type="match status" value="1"/>
</dbReference>
<dbReference type="PANTHER" id="PTHR10088:SF4">
    <property type="entry name" value="GLUCOKINASE REGULATORY PROTEIN"/>
    <property type="match status" value="1"/>
</dbReference>
<gene>
    <name evidence="13" type="primary">murQ</name>
    <name evidence="16" type="ORF">SAMN05421680_12444</name>
    <name evidence="15" type="ORF">Xmau_03287</name>
</gene>
<evidence type="ECO:0000256" key="7">
    <source>
        <dbReference type="ARBA" id="ARBA00060595"/>
    </source>
</evidence>
<accession>A0A1I3W7Y5</accession>
<keyword evidence="18" id="KW-1185">Reference proteome</keyword>
<dbReference type="PROSITE" id="PS01272">
    <property type="entry name" value="GCKR"/>
    <property type="match status" value="1"/>
</dbReference>
<dbReference type="UniPathway" id="UPA00342"/>
<evidence type="ECO:0000313" key="15">
    <source>
        <dbReference type="EMBL" id="PHM38909.1"/>
    </source>
</evidence>
<dbReference type="SUPFAM" id="SSF53697">
    <property type="entry name" value="SIS domain"/>
    <property type="match status" value="1"/>
</dbReference>
<evidence type="ECO:0000256" key="6">
    <source>
        <dbReference type="ARBA" id="ARBA00060532"/>
    </source>
</evidence>
<dbReference type="InterPro" id="IPR005486">
    <property type="entry name" value="Glucokinase_regulatory_CS"/>
</dbReference>
<comment type="pathway">
    <text evidence="7 13">Amino-sugar metabolism; 1,6-anhydro-N-acetylmuramate degradation.</text>
</comment>
<proteinExistence type="evidence at transcript level"/>
<dbReference type="FunFam" id="1.10.8.1080:FF:000001">
    <property type="entry name" value="N-acetylmuramic acid 6-phosphate etherase"/>
    <property type="match status" value="1"/>
</dbReference>
<evidence type="ECO:0000256" key="9">
    <source>
        <dbReference type="ARBA" id="ARBA00067056"/>
    </source>
</evidence>
<protein>
    <recommendedName>
        <fullName evidence="10 13">N-acetylmuramic acid 6-phosphate etherase</fullName>
        <shortName evidence="13">MurNAc-6-P etherase</shortName>
        <ecNumber evidence="9 13">4.2.1.126</ecNumber>
    </recommendedName>
    <alternativeName>
        <fullName evidence="12 13">N-acetylmuramic acid 6-phosphate hydrolase</fullName>
    </alternativeName>
    <alternativeName>
        <fullName evidence="11 13">N-acetylmuramic acid 6-phosphate lyase</fullName>
    </alternativeName>
</protein>
<dbReference type="EC" id="4.2.1.126" evidence="9 13"/>
<evidence type="ECO:0000256" key="8">
    <source>
        <dbReference type="ARBA" id="ARBA00061234"/>
    </source>
</evidence>
<reference evidence="16" key="1">
    <citation type="submission" date="2016-10" db="EMBL/GenBank/DDBJ databases">
        <authorList>
            <person name="de Groot N.N."/>
        </authorList>
    </citation>
    <scope>NUCLEOTIDE SEQUENCE [LARGE SCALE GENOMIC DNA]</scope>
    <source>
        <strain evidence="16">DSM 17908</strain>
    </source>
</reference>
<comment type="function">
    <text evidence="13">Specifically catalyzes the cleavage of the D-lactyl ether substituent of MurNAc 6-phosphate, producing GlcNAc 6-phosphate and D-lactate. Together with AnmK, is also required for the utilization of anhydro-N-acetylmuramic acid (anhMurNAc) either imported from the medium or derived from its own cell wall murein, and thus plays a role in cell wall recycling.</text>
</comment>
<dbReference type="GO" id="GO:0009254">
    <property type="term" value="P:peptidoglycan turnover"/>
    <property type="evidence" value="ECO:0007669"/>
    <property type="project" value="UniProtKB-UniRule"/>
</dbReference>
<dbReference type="NCBIfam" id="TIGR00274">
    <property type="entry name" value="N-acetylmuramic acid 6-phosphate etherase"/>
    <property type="match status" value="1"/>
</dbReference>
<reference evidence="17" key="2">
    <citation type="submission" date="2016-10" db="EMBL/GenBank/DDBJ databases">
        <authorList>
            <person name="Varghese N."/>
            <person name="Submissions S."/>
        </authorList>
    </citation>
    <scope>NUCLEOTIDE SEQUENCE [LARGE SCALE GENOMIC DNA]</scope>
    <source>
        <strain evidence="17">DSM 17908</strain>
    </source>
</reference>
<dbReference type="GO" id="GO:0097367">
    <property type="term" value="F:carbohydrate derivative binding"/>
    <property type="evidence" value="ECO:0007669"/>
    <property type="project" value="InterPro"/>
</dbReference>
<evidence type="ECO:0000313" key="18">
    <source>
        <dbReference type="Proteomes" id="UP000224607"/>
    </source>
</evidence>
<organism evidence="16 17">
    <name type="scientific">Xenorhabdus mauleonii</name>
    <dbReference type="NCBI Taxonomy" id="351675"/>
    <lineage>
        <taxon>Bacteria</taxon>
        <taxon>Pseudomonadati</taxon>
        <taxon>Pseudomonadota</taxon>
        <taxon>Gammaproteobacteria</taxon>
        <taxon>Enterobacterales</taxon>
        <taxon>Morganellaceae</taxon>
        <taxon>Xenorhabdus</taxon>
    </lineage>
</organism>
<dbReference type="STRING" id="351675.SAMN05421680_12444"/>
<evidence type="ECO:0000256" key="3">
    <source>
        <dbReference type="ARBA" id="ARBA00023277"/>
    </source>
</evidence>
<dbReference type="GO" id="GO:0016853">
    <property type="term" value="F:isomerase activity"/>
    <property type="evidence" value="ECO:0007669"/>
    <property type="project" value="UniProtKB-KW"/>
</dbReference>
<dbReference type="EMBL" id="NITY01000014">
    <property type="protein sequence ID" value="PHM38909.1"/>
    <property type="molecule type" value="Genomic_DNA"/>
</dbReference>
<dbReference type="GO" id="GO:0097175">
    <property type="term" value="P:1,6-anhydro-N-acetyl-beta-muramic acid catabolic process"/>
    <property type="evidence" value="ECO:0007669"/>
    <property type="project" value="UniProtKB-UniRule"/>
</dbReference>
<dbReference type="InterPro" id="IPR005488">
    <property type="entry name" value="Etherase_MurQ"/>
</dbReference>
<dbReference type="FunFam" id="3.40.50.10490:FF:000014">
    <property type="entry name" value="N-acetylmuramic acid 6-phosphate etherase"/>
    <property type="match status" value="1"/>
</dbReference>
<name>A0A1I3W7Y5_9GAMM</name>
<comment type="catalytic activity">
    <reaction evidence="5 13">
        <text>N-acetyl-D-muramate 6-phosphate + H2O = N-acetyl-D-glucosamine 6-phosphate + (R)-lactate</text>
        <dbReference type="Rhea" id="RHEA:26410"/>
        <dbReference type="ChEBI" id="CHEBI:15377"/>
        <dbReference type="ChEBI" id="CHEBI:16004"/>
        <dbReference type="ChEBI" id="CHEBI:57513"/>
        <dbReference type="ChEBI" id="CHEBI:58722"/>
        <dbReference type="EC" id="4.2.1.126"/>
    </reaction>
</comment>
<dbReference type="EMBL" id="FORG01000024">
    <property type="protein sequence ID" value="SFK02566.1"/>
    <property type="molecule type" value="Genomic_DNA"/>
</dbReference>
<comment type="miscellaneous">
    <text evidence="13">A lyase-type mechanism (elimination/hydration) is suggested for the cleavage of the lactyl ether bond of MurNAc 6-phosphate, with the formation of an alpha,beta-unsaturated aldehyde intermediate with (E)-stereochemistry, followed by the syn addition of water to give product.</text>
</comment>
<keyword evidence="2 13" id="KW-0456">Lyase</keyword>
<feature type="domain" description="SIS" evidence="14">
    <location>
        <begin position="57"/>
        <end position="220"/>
    </location>
</feature>
<dbReference type="Proteomes" id="UP000224607">
    <property type="component" value="Unassembled WGS sequence"/>
</dbReference>
<comment type="subunit">
    <text evidence="1 13">Homodimer.</text>
</comment>
<dbReference type="GO" id="GO:0016803">
    <property type="term" value="F:ether hydrolase activity"/>
    <property type="evidence" value="ECO:0007669"/>
    <property type="project" value="TreeGrafter"/>
</dbReference>
<evidence type="ECO:0000259" key="14">
    <source>
        <dbReference type="PROSITE" id="PS51464"/>
    </source>
</evidence>
<comment type="pathway">
    <text evidence="6 13">Amino-sugar metabolism; N-acetylmuramate degradation.</text>
</comment>
<reference evidence="15 18" key="3">
    <citation type="journal article" date="2017" name="Nat. Microbiol.">
        <title>Natural product diversity associated with the nematode symbionts Photorhabdus and Xenorhabdus.</title>
        <authorList>
            <person name="Tobias N.J."/>
            <person name="Wolff H."/>
            <person name="Djahanschiri B."/>
            <person name="Grundmann F."/>
            <person name="Kronenwerth M."/>
            <person name="Shi Y.M."/>
            <person name="Simonyi S."/>
            <person name="Grun P."/>
            <person name="Shapiro-Ilan D."/>
            <person name="Pidot S.J."/>
            <person name="Stinear T.P."/>
            <person name="Ebersberger I."/>
            <person name="Bode H.B."/>
        </authorList>
    </citation>
    <scope>NUCLEOTIDE SEQUENCE [LARGE SCALE GENOMIC DNA]</scope>
    <source>
        <strain evidence="15 18">DSM 17908</strain>
    </source>
</reference>
<dbReference type="Gene3D" id="1.10.8.1080">
    <property type="match status" value="1"/>
</dbReference>
<dbReference type="PROSITE" id="PS51464">
    <property type="entry name" value="SIS"/>
    <property type="match status" value="1"/>
</dbReference>
<dbReference type="GO" id="GO:0097173">
    <property type="term" value="P:N-acetylmuramic acid catabolic process"/>
    <property type="evidence" value="ECO:0007669"/>
    <property type="project" value="UniProtKB-UniPathway"/>
</dbReference>
<dbReference type="Proteomes" id="UP000198919">
    <property type="component" value="Unassembled WGS sequence"/>
</dbReference>
<dbReference type="OrthoDB" id="9813395at2"/>
<evidence type="ECO:0000256" key="4">
    <source>
        <dbReference type="ARBA" id="ARBA00037880"/>
    </source>
</evidence>
<evidence type="ECO:0000313" key="16">
    <source>
        <dbReference type="EMBL" id="SFK02566.1"/>
    </source>
</evidence>
<feature type="active site" description="Proton donor" evidence="13">
    <location>
        <position position="85"/>
    </location>
</feature>
<dbReference type="HAMAP" id="MF_00068">
    <property type="entry name" value="MurQ"/>
    <property type="match status" value="1"/>
</dbReference>
<feature type="active site" evidence="13">
    <location>
        <position position="116"/>
    </location>
</feature>
<dbReference type="Pfam" id="PF22645">
    <property type="entry name" value="GKRP_SIS_N"/>
    <property type="match status" value="1"/>
</dbReference>
<evidence type="ECO:0000256" key="5">
    <source>
        <dbReference type="ARBA" id="ARBA00051747"/>
    </source>
</evidence>
<dbReference type="InterPro" id="IPR046348">
    <property type="entry name" value="SIS_dom_sf"/>
</dbReference>
<evidence type="ECO:0000313" key="17">
    <source>
        <dbReference type="Proteomes" id="UP000198919"/>
    </source>
</evidence>
<dbReference type="PANTHER" id="PTHR10088">
    <property type="entry name" value="GLUCOKINASE REGULATORY PROTEIN"/>
    <property type="match status" value="1"/>
</dbReference>
<sequence>MKIDLTNMVTESRNPASSHIDQLSTYDMLRVINDEDKKVALAVEKTLPQIASVVDKVADAFRQGGRLIYSGAGTSGRLGILDASECPPTYGTKPEQVIGLIAGGHQAILKAVENAEDNRQLGMDDLKGLHFNQRDVLVGIAASGRTPYVLGAMEYAASVGATVASISCNPDSPMAQSADIAIIPVVGPEVVTGSSRMKAGTAQKMVLNMITTGAMIRIGKVYGNLMVDVEATNAKLIERQKNIVMAATECSREIAEHALNACGGHCKTAIVMILSGVNAEEASALLAENQGFIRPAIPNGFKDSAQR</sequence>
<dbReference type="UniPathway" id="UPA00343"/>
<keyword evidence="15" id="KW-0413">Isomerase</keyword>
<evidence type="ECO:0000256" key="1">
    <source>
        <dbReference type="ARBA" id="ARBA00011738"/>
    </source>
</evidence>
<dbReference type="NCBIfam" id="NF009222">
    <property type="entry name" value="PRK12570.1"/>
    <property type="match status" value="1"/>
</dbReference>
<dbReference type="InterPro" id="IPR001347">
    <property type="entry name" value="SIS_dom"/>
</dbReference>
<evidence type="ECO:0000256" key="2">
    <source>
        <dbReference type="ARBA" id="ARBA00023239"/>
    </source>
</evidence>